<evidence type="ECO:0000259" key="1">
    <source>
        <dbReference type="Pfam" id="PF12867"/>
    </source>
</evidence>
<dbReference type="Proteomes" id="UP000032049">
    <property type="component" value="Unassembled WGS sequence"/>
</dbReference>
<dbReference type="OrthoDB" id="2599194at2"/>
<reference evidence="2 3" key="1">
    <citation type="submission" date="2015-01" db="EMBL/GenBank/DDBJ databases">
        <title>Draft genome sequence of Pedobacter sp. NL19 isolated from sludge of an effluent treatment pond in an abandoned uranium mine.</title>
        <authorList>
            <person name="Santos T."/>
            <person name="Caetano T."/>
            <person name="Covas C."/>
            <person name="Cruz A."/>
            <person name="Mendo S."/>
        </authorList>
    </citation>
    <scope>NUCLEOTIDE SEQUENCE [LARGE SCALE GENOMIC DNA]</scope>
    <source>
        <strain evidence="2 3">NL19</strain>
    </source>
</reference>
<proteinExistence type="predicted"/>
<dbReference type="InterPro" id="IPR024775">
    <property type="entry name" value="DinB-like"/>
</dbReference>
<dbReference type="Gene3D" id="1.20.120.450">
    <property type="entry name" value="dinb family like domain"/>
    <property type="match status" value="1"/>
</dbReference>
<dbReference type="RefSeq" id="WP_041887089.1">
    <property type="nucleotide sequence ID" value="NZ_CP157278.1"/>
</dbReference>
<comment type="caution">
    <text evidence="2">The sequence shown here is derived from an EMBL/GenBank/DDBJ whole genome shotgun (WGS) entry which is preliminary data.</text>
</comment>
<keyword evidence="3" id="KW-1185">Reference proteome</keyword>
<feature type="domain" description="DinB-like" evidence="1">
    <location>
        <begin position="29"/>
        <end position="145"/>
    </location>
</feature>
<evidence type="ECO:0000313" key="2">
    <source>
        <dbReference type="EMBL" id="KIO74627.1"/>
    </source>
</evidence>
<dbReference type="AlphaFoldDB" id="A0A0D0GBI1"/>
<dbReference type="EMBL" id="JXRA01000153">
    <property type="protein sequence ID" value="KIO74627.1"/>
    <property type="molecule type" value="Genomic_DNA"/>
</dbReference>
<organism evidence="2 3">
    <name type="scientific">Pedobacter lusitanus</name>
    <dbReference type="NCBI Taxonomy" id="1503925"/>
    <lineage>
        <taxon>Bacteria</taxon>
        <taxon>Pseudomonadati</taxon>
        <taxon>Bacteroidota</taxon>
        <taxon>Sphingobacteriia</taxon>
        <taxon>Sphingobacteriales</taxon>
        <taxon>Sphingobacteriaceae</taxon>
        <taxon>Pedobacter</taxon>
    </lineage>
</organism>
<gene>
    <name evidence="2" type="ORF">TH53_25355</name>
</gene>
<name>A0A0D0GBI1_9SPHI</name>
<protein>
    <recommendedName>
        <fullName evidence="1">DinB-like domain-containing protein</fullName>
    </recommendedName>
</protein>
<dbReference type="InterPro" id="IPR034660">
    <property type="entry name" value="DinB/YfiT-like"/>
</dbReference>
<dbReference type="STRING" id="1503925.TH53_25355"/>
<sequence>MKTIFDSVTREKLIDRINTLNEDSKARWGKMNVYQMLKHCTVYEEMMLGRNVYGRMFLGRLFGKMALKEFTQDETPIKQNVPTLAELKIKELHGDVLAEKKKWIALLQEHADSSAIEIVHSFFGKLTREQVGCLVYKHTDHHLRQFNS</sequence>
<accession>A0A0D0GBI1</accession>
<evidence type="ECO:0000313" key="3">
    <source>
        <dbReference type="Proteomes" id="UP000032049"/>
    </source>
</evidence>
<dbReference type="Pfam" id="PF12867">
    <property type="entry name" value="DinB_2"/>
    <property type="match status" value="1"/>
</dbReference>
<dbReference type="SUPFAM" id="SSF109854">
    <property type="entry name" value="DinB/YfiT-like putative metalloenzymes"/>
    <property type="match status" value="1"/>
</dbReference>